<evidence type="ECO:0000256" key="4">
    <source>
        <dbReference type="ARBA" id="ARBA00023242"/>
    </source>
</evidence>
<dbReference type="EMBL" id="CYKH01000034">
    <property type="protein sequence ID" value="CUE62680.1"/>
    <property type="molecule type" value="Genomic_DNA"/>
</dbReference>
<dbReference type="GO" id="GO:0051301">
    <property type="term" value="P:cell division"/>
    <property type="evidence" value="ECO:0007669"/>
    <property type="project" value="UniProtKB-KW"/>
</dbReference>
<dbReference type="PANTHER" id="PTHR12663:SF0">
    <property type="entry name" value="PRECOCIOUS DISSOCIATION OF SISTERS 5, ISOFORM A"/>
    <property type="match status" value="1"/>
</dbReference>
<evidence type="ECO:0000256" key="6">
    <source>
        <dbReference type="SAM" id="MobiDB-lite"/>
    </source>
</evidence>
<dbReference type="GO" id="GO:0005634">
    <property type="term" value="C:nucleus"/>
    <property type="evidence" value="ECO:0007669"/>
    <property type="project" value="UniProtKB-SubCell"/>
</dbReference>
<dbReference type="GO" id="GO:0007064">
    <property type="term" value="P:mitotic sister chromatid cohesion"/>
    <property type="evidence" value="ECO:0007669"/>
    <property type="project" value="InterPro"/>
</dbReference>
<dbReference type="PANTHER" id="PTHR12663">
    <property type="entry name" value="ANDROGEN INDUCED INHIBITOR OF PROLIFERATION AS3 / PDS5-RELATED"/>
    <property type="match status" value="1"/>
</dbReference>
<feature type="region of interest" description="Disordered" evidence="6">
    <location>
        <begin position="746"/>
        <end position="765"/>
    </location>
</feature>
<keyword evidence="4" id="KW-0539">Nucleus</keyword>
<dbReference type="SUPFAM" id="SSF48371">
    <property type="entry name" value="ARM repeat"/>
    <property type="match status" value="1"/>
</dbReference>
<proteinExistence type="predicted"/>
<organism evidence="7 8">
    <name type="scientific">Bodo saltans</name>
    <name type="common">Flagellated protozoan</name>
    <dbReference type="NCBI Taxonomy" id="75058"/>
    <lineage>
        <taxon>Eukaryota</taxon>
        <taxon>Discoba</taxon>
        <taxon>Euglenozoa</taxon>
        <taxon>Kinetoplastea</taxon>
        <taxon>Metakinetoplastina</taxon>
        <taxon>Eubodonida</taxon>
        <taxon>Bodonidae</taxon>
        <taxon>Bodo</taxon>
    </lineage>
</organism>
<dbReference type="InterPro" id="IPR039776">
    <property type="entry name" value="Pds5"/>
</dbReference>
<dbReference type="InterPro" id="IPR016024">
    <property type="entry name" value="ARM-type_fold"/>
</dbReference>
<feature type="compositionally biased region" description="Acidic residues" evidence="6">
    <location>
        <begin position="1336"/>
        <end position="1348"/>
    </location>
</feature>
<evidence type="ECO:0000256" key="1">
    <source>
        <dbReference type="ARBA" id="ARBA00004123"/>
    </source>
</evidence>
<evidence type="ECO:0000256" key="3">
    <source>
        <dbReference type="ARBA" id="ARBA00022776"/>
    </source>
</evidence>
<accession>A0A0S4IHB4</accession>
<feature type="compositionally biased region" description="Acidic residues" evidence="6">
    <location>
        <begin position="1270"/>
        <end position="1279"/>
    </location>
</feature>
<evidence type="ECO:0000256" key="2">
    <source>
        <dbReference type="ARBA" id="ARBA00022618"/>
    </source>
</evidence>
<dbReference type="Gene3D" id="1.25.10.10">
    <property type="entry name" value="Leucine-rich Repeat Variant"/>
    <property type="match status" value="1"/>
</dbReference>
<dbReference type="Proteomes" id="UP000051952">
    <property type="component" value="Unassembled WGS sequence"/>
</dbReference>
<sequence>MSTKVAKSKPSPVGPTTPAAAKDVSRILKATFLSSASSGVLLSRLLEVHQALDEAHAPYPLEKAFIDELVKKDYLESGNADIQAVVASILADVLRLANATASTSSLPFASTRAGAVLQFFSTVLERIRTGKKPSTALLMHARHTIERLAMSHAFQKLAATTSSNDADDAVDSLFQTFLHDFTSVEEDPSVLSRVAIVLADCIAATQSVSEVQLELLLSAISVVKKNANPVGASIAVAVFRRNEEHLSSAIGSHVTQQYDLGLEELNRVDIAGGDINERRAALKRISGALEVTIELTRVGGQIISQLLPQLQQGLTVDSGDVRLLTARGFSKIFSTSADISRHFLPTYNLFLSRFSDAKPVVRQEMLKFAQSSLVQFPTETNWGYLSPHLEAKLVDGDEGVRRSTISVICELAATEGVASSVPKVLLETIGQRCADKHAKVRAHAAEKLMQLYRGHPNLSWIPDAVFLSIYAEGGVVAIELGLEDMLPPPTKVADGVESARKSRKAKNAKESIAIFDFEVEAQNDGDAEVSDEALRAAAKKSTFIDAFSRLCGDLSEQNLDHLLRLMEKKRNLRQAVKRLFELRADVKRIGNITTPEGKEASNNVVRLLTFLQSITHTKKAEWDTIFRTKDDSVAKAFEAAVGDAAQADGHAAATELVKKLQGRLTGDAFTFVQQGLVRRLFFPVSRVHGEELASRLAVERALPPTKRHGSLRAAACILAAQPPLVTQLFPILVDTLTLEAGRDLSAAESAGQKSPTKGSKAPTKAAVADAQRARQLEAQSHKELLITLLATLTASASIEDSVVTSPTLEQQAKSLIVSVGRMIIQTPFAEIAKSSAKVLCALFPNHPKAFSQLIATLREKLLLVVEGTQPIQPQVASWLKAITVFGTCVQPKIRVHVTESLIEEVTAPILFGAVRSSYQDDPLDAKVKKVDDLLQIPSMSTSIVDACAKLMTRYASQQGGAKAAILIPKVTADLVSAYRETKQLGTGTIGACKKRFAIAKQLIRLVAKPNGSFLDISHEMTIALVLTAEDNSTVRHALQRKIQIQIAKQKSDVRVFALLLLTAISEEHKSGYQHLRSIVHALGDKMRAAQAAGEIPLGDPRARFCYAENAIPTLVLFLAHHTFLPSERESGFLAYQRVWHLLFDELFRNGTNCASFCSEMLRKLKQFDDGLDPDSTSTRIMCDLASKVMIECLGQRSVRADALKPYPGSVMLPTMFVKPRDASRYPADVVYLDASVAISAHPPFKAPLFGATPGKSLGGTTSTSAAPAGNEEEEEEDEDRNNTGVTPRRSLLTAVNEEVDEENISTTRKRGSPPPTIQSPPTPSPPNRKRGRSEEEASPDSEDEDDQDSATIRHTLHAICSPLTLEQFNQKGLKSIKKAVEAALHKKLTQFHIDLILKTLPELRPEE</sequence>
<feature type="compositionally biased region" description="Pro residues" evidence="6">
    <location>
        <begin position="1312"/>
        <end position="1326"/>
    </location>
</feature>
<reference evidence="8" key="1">
    <citation type="submission" date="2015-09" db="EMBL/GenBank/DDBJ databases">
        <authorList>
            <consortium name="Pathogen Informatics"/>
        </authorList>
    </citation>
    <scope>NUCLEOTIDE SEQUENCE [LARGE SCALE GENOMIC DNA]</scope>
    <source>
        <strain evidence="8">Lake Konstanz</strain>
    </source>
</reference>
<evidence type="ECO:0000313" key="8">
    <source>
        <dbReference type="Proteomes" id="UP000051952"/>
    </source>
</evidence>
<evidence type="ECO:0008006" key="9">
    <source>
        <dbReference type="Google" id="ProtNLM"/>
    </source>
</evidence>
<dbReference type="OMA" id="DISHEMT"/>
<keyword evidence="3" id="KW-0498">Mitosis</keyword>
<dbReference type="GO" id="GO:0000785">
    <property type="term" value="C:chromatin"/>
    <property type="evidence" value="ECO:0007669"/>
    <property type="project" value="TreeGrafter"/>
</dbReference>
<dbReference type="InterPro" id="IPR011989">
    <property type="entry name" value="ARM-like"/>
</dbReference>
<protein>
    <recommendedName>
        <fullName evidence="9">Sister chromatid cohesion protein</fullName>
    </recommendedName>
</protein>
<dbReference type="GO" id="GO:0006281">
    <property type="term" value="P:DNA repair"/>
    <property type="evidence" value="ECO:0007669"/>
    <property type="project" value="TreeGrafter"/>
</dbReference>
<keyword evidence="8" id="KW-1185">Reference proteome</keyword>
<keyword evidence="2" id="KW-0132">Cell division</keyword>
<comment type="subcellular location">
    <subcellularLocation>
        <location evidence="1">Nucleus</location>
    </subcellularLocation>
</comment>
<dbReference type="OrthoDB" id="200660at2759"/>
<feature type="region of interest" description="Disordered" evidence="6">
    <location>
        <begin position="1250"/>
        <end position="1349"/>
    </location>
</feature>
<dbReference type="Pfam" id="PF20168">
    <property type="entry name" value="PDS5"/>
    <property type="match status" value="1"/>
</dbReference>
<evidence type="ECO:0000256" key="5">
    <source>
        <dbReference type="ARBA" id="ARBA00023306"/>
    </source>
</evidence>
<dbReference type="VEuPathDB" id="TriTrypDB:BSAL_50020"/>
<keyword evidence="5" id="KW-0131">Cell cycle</keyword>
<name>A0A0S4IHB4_BODSA</name>
<gene>
    <name evidence="7" type="ORF">BSAL_50020</name>
</gene>
<evidence type="ECO:0000313" key="7">
    <source>
        <dbReference type="EMBL" id="CUE62680.1"/>
    </source>
</evidence>